<dbReference type="STRING" id="1664694.A0A0N1H4M8"/>
<dbReference type="Pfam" id="PF07470">
    <property type="entry name" value="Glyco_hydro_88"/>
    <property type="match status" value="1"/>
</dbReference>
<feature type="chain" id="PRO_5005872992" evidence="2">
    <location>
        <begin position="20"/>
        <end position="422"/>
    </location>
</feature>
<evidence type="ECO:0000313" key="3">
    <source>
        <dbReference type="EMBL" id="KPI37053.1"/>
    </source>
</evidence>
<keyword evidence="1 3" id="KW-0378">Hydrolase</keyword>
<dbReference type="Gene3D" id="1.50.10.10">
    <property type="match status" value="1"/>
</dbReference>
<dbReference type="GO" id="GO:0016787">
    <property type="term" value="F:hydrolase activity"/>
    <property type="evidence" value="ECO:0007669"/>
    <property type="project" value="UniProtKB-KW"/>
</dbReference>
<dbReference type="InterPro" id="IPR012341">
    <property type="entry name" value="6hp_glycosidase-like_sf"/>
</dbReference>
<dbReference type="EMBL" id="LFJN01000026">
    <property type="protein sequence ID" value="KPI37053.1"/>
    <property type="molecule type" value="Genomic_DNA"/>
</dbReference>
<evidence type="ECO:0000256" key="1">
    <source>
        <dbReference type="ARBA" id="ARBA00022801"/>
    </source>
</evidence>
<protein>
    <submittedName>
        <fullName evidence="3">Unsaturated rhamnogalacturonyl hydrolase YteR</fullName>
    </submittedName>
</protein>
<dbReference type="PANTHER" id="PTHR33886:SF11">
    <property type="entry name" value="WALL GLYCOSYL HYDROLASE YTER, PUTATIVE (AFU_ORTHOLOGUE AFUA_2G14630)-RELATED"/>
    <property type="match status" value="1"/>
</dbReference>
<keyword evidence="4" id="KW-1185">Reference proteome</keyword>
<dbReference type="AlphaFoldDB" id="A0A0N1H4M8"/>
<gene>
    <name evidence="3" type="ORF">AB675_3718</name>
</gene>
<proteinExistence type="predicted"/>
<dbReference type="Proteomes" id="UP000038010">
    <property type="component" value="Unassembled WGS sequence"/>
</dbReference>
<dbReference type="SUPFAM" id="SSF48208">
    <property type="entry name" value="Six-hairpin glycosidases"/>
    <property type="match status" value="1"/>
</dbReference>
<dbReference type="OrthoDB" id="540611at2759"/>
<dbReference type="GO" id="GO:0005975">
    <property type="term" value="P:carbohydrate metabolic process"/>
    <property type="evidence" value="ECO:0007669"/>
    <property type="project" value="InterPro"/>
</dbReference>
<comment type="caution">
    <text evidence="3">The sequence shown here is derived from an EMBL/GenBank/DDBJ whole genome shotgun (WGS) entry which is preliminary data.</text>
</comment>
<name>A0A0N1H4M8_9EURO</name>
<dbReference type="InterPro" id="IPR008928">
    <property type="entry name" value="6-hairpin_glycosidase_sf"/>
</dbReference>
<dbReference type="PANTHER" id="PTHR33886">
    <property type="entry name" value="UNSATURATED RHAMNOGALACTURONAN HYDROLASE (EUROFUNG)"/>
    <property type="match status" value="1"/>
</dbReference>
<organism evidence="3 4">
    <name type="scientific">Cyphellophora attinorum</name>
    <dbReference type="NCBI Taxonomy" id="1664694"/>
    <lineage>
        <taxon>Eukaryota</taxon>
        <taxon>Fungi</taxon>
        <taxon>Dikarya</taxon>
        <taxon>Ascomycota</taxon>
        <taxon>Pezizomycotina</taxon>
        <taxon>Eurotiomycetes</taxon>
        <taxon>Chaetothyriomycetidae</taxon>
        <taxon>Chaetothyriales</taxon>
        <taxon>Cyphellophoraceae</taxon>
        <taxon>Cyphellophora</taxon>
    </lineage>
</organism>
<feature type="signal peptide" evidence="2">
    <location>
        <begin position="1"/>
        <end position="19"/>
    </location>
</feature>
<sequence>MKLHHIAVLASVATSAASAEPTPHDLALRMLASIEQRGQATLNPGASTGFIQLGLFWQALAVVTEPVPLSPANDELRPLLDKSLTSTIPAFGNVTRDAELPLDRFSLGADMVASTLDSGSSQYRPTIDTLRASLALQPRNPNGGLWYYNNVNNLTAYQNLSYLDGMYSFAPFVTISSQLDDSGSNPGAALEMAVQQLQILYDICREPSGLLVHGYDALKAHRWADASTGASPEVWGRALAWYSLGILNTLEVAGRNSVQRNSKAYKTIASLFEDVMNAQLQAAGRSKALTGVPGVWQVVDRPGDAGNFVEASSSSMTVYTLLRGLRLKLLDDDRAVWRQPGGSKCDSGIAALAKDIYQSVSNEYLIPYANGSLSLNGTSSVASLSPQNVGYEYYITRPTELDSLIGTSAFALASYEVGLLDT</sequence>
<dbReference type="InterPro" id="IPR052043">
    <property type="entry name" value="PolySaccharide_Degr_Enz"/>
</dbReference>
<accession>A0A0N1H4M8</accession>
<dbReference type="RefSeq" id="XP_017997016.1">
    <property type="nucleotide sequence ID" value="XM_018143794.1"/>
</dbReference>
<reference evidence="3 4" key="1">
    <citation type="submission" date="2015-06" db="EMBL/GenBank/DDBJ databases">
        <title>Draft genome of the ant-associated black yeast Phialophora attae CBS 131958.</title>
        <authorList>
            <person name="Moreno L.F."/>
            <person name="Stielow B.J."/>
            <person name="de Hoog S."/>
            <person name="Vicente V.A."/>
            <person name="Weiss V.A."/>
            <person name="de Vries M."/>
            <person name="Cruz L.M."/>
            <person name="Souza E.M."/>
        </authorList>
    </citation>
    <scope>NUCLEOTIDE SEQUENCE [LARGE SCALE GENOMIC DNA]</scope>
    <source>
        <strain evidence="3 4">CBS 131958</strain>
    </source>
</reference>
<evidence type="ECO:0000256" key="2">
    <source>
        <dbReference type="SAM" id="SignalP"/>
    </source>
</evidence>
<evidence type="ECO:0000313" key="4">
    <source>
        <dbReference type="Proteomes" id="UP000038010"/>
    </source>
</evidence>
<dbReference type="GeneID" id="28735674"/>
<keyword evidence="2" id="KW-0732">Signal</keyword>
<dbReference type="VEuPathDB" id="FungiDB:AB675_3718"/>
<dbReference type="InterPro" id="IPR010905">
    <property type="entry name" value="Glyco_hydro_88"/>
</dbReference>